<name>A0A8K1FGC2_PYTOL</name>
<feature type="transmembrane region" description="Helical" evidence="7">
    <location>
        <begin position="189"/>
        <end position="211"/>
    </location>
</feature>
<feature type="transmembrane region" description="Helical" evidence="7">
    <location>
        <begin position="161"/>
        <end position="177"/>
    </location>
</feature>
<comment type="caution">
    <text evidence="9">The sequence shown here is derived from an EMBL/GenBank/DDBJ whole genome shotgun (WGS) entry which is preliminary data.</text>
</comment>
<protein>
    <recommendedName>
        <fullName evidence="8">VTT domain-containing protein</fullName>
    </recommendedName>
</protein>
<accession>A0A8K1FGC2</accession>
<dbReference type="PANTHER" id="PTHR12677:SF59">
    <property type="entry name" value="GOLGI APPARATUS MEMBRANE PROTEIN TVP38-RELATED"/>
    <property type="match status" value="1"/>
</dbReference>
<proteinExistence type="predicted"/>
<dbReference type="PANTHER" id="PTHR12677">
    <property type="entry name" value="GOLGI APPARATUS MEMBRANE PROTEIN TVP38-RELATED"/>
    <property type="match status" value="1"/>
</dbReference>
<evidence type="ECO:0000256" key="1">
    <source>
        <dbReference type="ARBA" id="ARBA00004651"/>
    </source>
</evidence>
<feature type="transmembrane region" description="Helical" evidence="7">
    <location>
        <begin position="79"/>
        <end position="99"/>
    </location>
</feature>
<feature type="transmembrane region" description="Helical" evidence="7">
    <location>
        <begin position="38"/>
        <end position="58"/>
    </location>
</feature>
<keyword evidence="2" id="KW-1003">Cell membrane</keyword>
<keyword evidence="3 7" id="KW-0812">Transmembrane</keyword>
<feature type="transmembrane region" description="Helical" evidence="7">
    <location>
        <begin position="232"/>
        <end position="252"/>
    </location>
</feature>
<feature type="transmembrane region" description="Helical" evidence="7">
    <location>
        <begin position="105"/>
        <end position="135"/>
    </location>
</feature>
<gene>
    <name evidence="9" type="ORF">Poli38472_010106</name>
</gene>
<dbReference type="InterPro" id="IPR015414">
    <property type="entry name" value="TMEM64"/>
</dbReference>
<dbReference type="Proteomes" id="UP000794436">
    <property type="component" value="Unassembled WGS sequence"/>
</dbReference>
<evidence type="ECO:0000313" key="10">
    <source>
        <dbReference type="Proteomes" id="UP000794436"/>
    </source>
</evidence>
<dbReference type="Pfam" id="PF09335">
    <property type="entry name" value="VTT_dom"/>
    <property type="match status" value="1"/>
</dbReference>
<sequence>MSPALSPRQMTPEPSTKTPLKTDKAIRNPSKWRTMRKILIALGVIAVLAVGVVLALHFSKTKEFDELIAWIQTHQLIGSVVYVATFTLFIILCFPSTAFELLAGYIFGFWLGFILASVGKLLGSVLSFVIGRYLCRKRVKEYMERGHPVFKAFQSLLRKRQVLVVFLTRIAFFPIAMKNYGLSVLDVRFMVYFMAALITGIPFSIIWVYSGHAAQHLTTLLSDSKANHQTEVILLVVGAGSALLLLFFVGYYTRKHILAMAEEETAVEEQAATQENESAAMMEEDAAARVLREV</sequence>
<evidence type="ECO:0000256" key="7">
    <source>
        <dbReference type="SAM" id="Phobius"/>
    </source>
</evidence>
<reference evidence="9" key="1">
    <citation type="submission" date="2019-03" db="EMBL/GenBank/DDBJ databases">
        <title>Long read genome sequence of the mycoparasitic Pythium oligandrum ATCC 38472 isolated from sugarbeet rhizosphere.</title>
        <authorList>
            <person name="Gaulin E."/>
        </authorList>
    </citation>
    <scope>NUCLEOTIDE SEQUENCE</scope>
    <source>
        <strain evidence="9">ATCC 38472_TT</strain>
    </source>
</reference>
<evidence type="ECO:0000259" key="8">
    <source>
        <dbReference type="Pfam" id="PF09335"/>
    </source>
</evidence>
<dbReference type="EMBL" id="SPLM01000111">
    <property type="protein sequence ID" value="TMW58547.1"/>
    <property type="molecule type" value="Genomic_DNA"/>
</dbReference>
<evidence type="ECO:0000256" key="6">
    <source>
        <dbReference type="SAM" id="MobiDB-lite"/>
    </source>
</evidence>
<evidence type="ECO:0000256" key="2">
    <source>
        <dbReference type="ARBA" id="ARBA00022475"/>
    </source>
</evidence>
<dbReference type="OrthoDB" id="166803at2759"/>
<evidence type="ECO:0000313" key="9">
    <source>
        <dbReference type="EMBL" id="TMW58547.1"/>
    </source>
</evidence>
<evidence type="ECO:0000256" key="4">
    <source>
        <dbReference type="ARBA" id="ARBA00022989"/>
    </source>
</evidence>
<comment type="subcellular location">
    <subcellularLocation>
        <location evidence="1">Cell membrane</location>
        <topology evidence="1">Multi-pass membrane protein</topology>
    </subcellularLocation>
</comment>
<feature type="region of interest" description="Disordered" evidence="6">
    <location>
        <begin position="1"/>
        <end position="23"/>
    </location>
</feature>
<feature type="domain" description="VTT" evidence="8">
    <location>
        <begin position="94"/>
        <end position="212"/>
    </location>
</feature>
<evidence type="ECO:0000256" key="3">
    <source>
        <dbReference type="ARBA" id="ARBA00022692"/>
    </source>
</evidence>
<organism evidence="9 10">
    <name type="scientific">Pythium oligandrum</name>
    <name type="common">Mycoparasitic fungus</name>
    <dbReference type="NCBI Taxonomy" id="41045"/>
    <lineage>
        <taxon>Eukaryota</taxon>
        <taxon>Sar</taxon>
        <taxon>Stramenopiles</taxon>
        <taxon>Oomycota</taxon>
        <taxon>Peronosporomycetes</taxon>
        <taxon>Pythiales</taxon>
        <taxon>Pythiaceae</taxon>
        <taxon>Pythium</taxon>
    </lineage>
</organism>
<feature type="compositionally biased region" description="Polar residues" evidence="6">
    <location>
        <begin position="8"/>
        <end position="19"/>
    </location>
</feature>
<keyword evidence="10" id="KW-1185">Reference proteome</keyword>
<dbReference type="AlphaFoldDB" id="A0A8K1FGC2"/>
<dbReference type="InterPro" id="IPR032816">
    <property type="entry name" value="VTT_dom"/>
</dbReference>
<evidence type="ECO:0000256" key="5">
    <source>
        <dbReference type="ARBA" id="ARBA00023136"/>
    </source>
</evidence>
<dbReference type="GO" id="GO:0005886">
    <property type="term" value="C:plasma membrane"/>
    <property type="evidence" value="ECO:0007669"/>
    <property type="project" value="UniProtKB-SubCell"/>
</dbReference>
<keyword evidence="4 7" id="KW-1133">Transmembrane helix</keyword>
<keyword evidence="5 7" id="KW-0472">Membrane</keyword>